<gene>
    <name evidence="2" type="ORF">NCTC12475_01252</name>
</gene>
<organism evidence="2 3">
    <name type="scientific">Campylobacter sputorum subsp. sputorum</name>
    <dbReference type="NCBI Taxonomy" id="32024"/>
    <lineage>
        <taxon>Bacteria</taxon>
        <taxon>Pseudomonadati</taxon>
        <taxon>Campylobacterota</taxon>
        <taxon>Epsilonproteobacteria</taxon>
        <taxon>Campylobacterales</taxon>
        <taxon>Campylobacteraceae</taxon>
        <taxon>Campylobacter</taxon>
    </lineage>
</organism>
<protein>
    <submittedName>
        <fullName evidence="2">Uncharacterized protein</fullName>
    </submittedName>
</protein>
<reference evidence="2 3" key="1">
    <citation type="submission" date="2018-06" db="EMBL/GenBank/DDBJ databases">
        <authorList>
            <consortium name="Pathogen Informatics"/>
            <person name="Doyle S."/>
        </authorList>
    </citation>
    <scope>NUCLEOTIDE SEQUENCE [LARGE SCALE GENOMIC DNA]</scope>
    <source>
        <strain evidence="2 3">NCTC12475</strain>
    </source>
</reference>
<feature type="transmembrane region" description="Helical" evidence="1">
    <location>
        <begin position="7"/>
        <end position="25"/>
    </location>
</feature>
<proteinExistence type="predicted"/>
<evidence type="ECO:0000313" key="3">
    <source>
        <dbReference type="Proteomes" id="UP000254920"/>
    </source>
</evidence>
<evidence type="ECO:0000256" key="1">
    <source>
        <dbReference type="SAM" id="Phobius"/>
    </source>
</evidence>
<name>A0A381DK45_9BACT</name>
<evidence type="ECO:0000313" key="2">
    <source>
        <dbReference type="EMBL" id="SUX11038.1"/>
    </source>
</evidence>
<keyword evidence="1" id="KW-0472">Membrane</keyword>
<accession>A0A381DK45</accession>
<keyword evidence="1" id="KW-1133">Transmembrane helix</keyword>
<keyword evidence="3" id="KW-1185">Reference proteome</keyword>
<dbReference type="EMBL" id="UFVD01000001">
    <property type="protein sequence ID" value="SUX11038.1"/>
    <property type="molecule type" value="Genomic_DNA"/>
</dbReference>
<sequence length="33" mass="3521">MSSVFEYLIVIGLIVSAAVCAWAVLTPNHLFVG</sequence>
<dbReference type="Proteomes" id="UP000254920">
    <property type="component" value="Unassembled WGS sequence"/>
</dbReference>
<keyword evidence="1" id="KW-0812">Transmembrane</keyword>
<dbReference type="AlphaFoldDB" id="A0A381DK45"/>